<evidence type="ECO:0000256" key="1">
    <source>
        <dbReference type="ARBA" id="ARBA00007491"/>
    </source>
</evidence>
<dbReference type="AlphaFoldDB" id="A0AAV7Z022"/>
<accession>A0AAV7Z022</accession>
<organism evidence="2 4">
    <name type="scientific">Anaeramoeba flamelloides</name>
    <dbReference type="NCBI Taxonomy" id="1746091"/>
    <lineage>
        <taxon>Eukaryota</taxon>
        <taxon>Metamonada</taxon>
        <taxon>Anaeramoebidae</taxon>
        <taxon>Anaeramoeba</taxon>
    </lineage>
</organism>
<protein>
    <submittedName>
        <fullName evidence="2">Enhancer of rudimentary erh</fullName>
    </submittedName>
</protein>
<dbReference type="Proteomes" id="UP001150062">
    <property type="component" value="Unassembled WGS sequence"/>
</dbReference>
<comment type="similarity">
    <text evidence="1">Belongs to the E(R) family.</text>
</comment>
<evidence type="ECO:0000313" key="2">
    <source>
        <dbReference type="EMBL" id="KAJ3434392.1"/>
    </source>
</evidence>
<dbReference type="Gene3D" id="3.30.2260.10">
    <property type="entry name" value="Enhancer of rudimentary"/>
    <property type="match status" value="1"/>
</dbReference>
<gene>
    <name evidence="2" type="ORF">M0812_19877</name>
    <name evidence="3" type="ORF">M0813_07304</name>
</gene>
<comment type="caution">
    <text evidence="2">The sequence shown here is derived from an EMBL/GenBank/DDBJ whole genome shotgun (WGS) entry which is preliminary data.</text>
</comment>
<dbReference type="SUPFAM" id="SSF143875">
    <property type="entry name" value="ERH-like"/>
    <property type="match status" value="1"/>
</dbReference>
<reference evidence="3" key="1">
    <citation type="submission" date="2022-08" db="EMBL/GenBank/DDBJ databases">
        <title>Novel sulfate-reducing endosymbionts in the free-living metamonad Anaeramoeba.</title>
        <authorList>
            <person name="Jerlstrom-Hultqvist J."/>
            <person name="Cepicka I."/>
            <person name="Gallot-Lavallee L."/>
            <person name="Salas-Leiva D."/>
            <person name="Curtis B.A."/>
            <person name="Zahonova K."/>
            <person name="Pipaliya S."/>
            <person name="Dacks J."/>
            <person name="Roger A.J."/>
        </authorList>
    </citation>
    <scope>NUCLEOTIDE SEQUENCE</scope>
    <source>
        <strain evidence="3">Schooner1</strain>
    </source>
</reference>
<name>A0AAV7Z022_9EUKA</name>
<evidence type="ECO:0000313" key="5">
    <source>
        <dbReference type="Proteomes" id="UP001150062"/>
    </source>
</evidence>
<dbReference type="InterPro" id="IPR000781">
    <property type="entry name" value="ERH"/>
</dbReference>
<keyword evidence="5" id="KW-1185">Reference proteome</keyword>
<evidence type="ECO:0000313" key="3">
    <source>
        <dbReference type="EMBL" id="KAJ6230079.1"/>
    </source>
</evidence>
<dbReference type="InterPro" id="IPR035912">
    <property type="entry name" value="EHR_sf"/>
</dbReference>
<sequence length="108" mass="12964">MSKREKHTILLIQISENRGSRTYYDYPTVTAAMNGICSIFEQKLREHTKNRNVEYDTEDINYFLENIADISCLVLDFKTNQYSPRSRNWIKERLKKHLIKISRISEKY</sequence>
<dbReference type="Pfam" id="PF01133">
    <property type="entry name" value="ER"/>
    <property type="match status" value="1"/>
</dbReference>
<proteinExistence type="inferred from homology"/>
<dbReference type="EMBL" id="JAOAOG010000315">
    <property type="protein sequence ID" value="KAJ6230079.1"/>
    <property type="molecule type" value="Genomic_DNA"/>
</dbReference>
<reference evidence="2" key="2">
    <citation type="submission" date="2022-08" db="EMBL/GenBank/DDBJ databases">
        <title>Novel sulphate-reducing endosymbionts in the free-living metamonad Anaeramoeba.</title>
        <authorList>
            <person name="Jerlstrom-Hultqvist J."/>
            <person name="Cepicka I."/>
            <person name="Gallot-Lavallee L."/>
            <person name="Salas-Leiva D."/>
            <person name="Curtis B.A."/>
            <person name="Zahonova K."/>
            <person name="Pipaliya S."/>
            <person name="Dacks J."/>
            <person name="Roger A.J."/>
        </authorList>
    </citation>
    <scope>NUCLEOTIDE SEQUENCE</scope>
    <source>
        <strain evidence="2">Busselton2</strain>
    </source>
</reference>
<dbReference type="PANTHER" id="PTHR12373">
    <property type="entry name" value="ENHANCER OF RUDIMENTARY ERH"/>
    <property type="match status" value="1"/>
</dbReference>
<dbReference type="Proteomes" id="UP001146793">
    <property type="component" value="Unassembled WGS sequence"/>
</dbReference>
<evidence type="ECO:0000313" key="4">
    <source>
        <dbReference type="Proteomes" id="UP001146793"/>
    </source>
</evidence>
<dbReference type="EMBL" id="JANTQA010000044">
    <property type="protein sequence ID" value="KAJ3434392.1"/>
    <property type="molecule type" value="Genomic_DNA"/>
</dbReference>
<dbReference type="PANTHER" id="PTHR12373:SF0">
    <property type="entry name" value="ENHANCER OF RUDIMENTARY HOMOLOG"/>
    <property type="match status" value="1"/>
</dbReference>